<dbReference type="GeneID" id="93073061"/>
<dbReference type="PATRIC" id="fig|1262449.3.peg.3274"/>
<dbReference type="PANTHER" id="PTHR48094">
    <property type="entry name" value="PROTEIN/NUCLEIC ACID DEGLYCASE DJ-1-RELATED"/>
    <property type="match status" value="1"/>
</dbReference>
<reference evidence="3 4" key="3">
    <citation type="journal article" name="Genome Announc.">
        <title>Improved Draft Genome Sequence of Clostridium pasteurianum Strain ATCC 6013 (DSM 525) Using a Hybrid Next-Generation Sequencing Approach.</title>
        <authorList>
            <person name="Pyne M.E."/>
            <person name="Utturkar S."/>
            <person name="Brown S.D."/>
            <person name="Moo-Young M."/>
            <person name="Chung D.A."/>
            <person name="Chou C.P."/>
        </authorList>
    </citation>
    <scope>NUCLEOTIDE SEQUENCE [LARGE SCALE GENOMIC DNA]</scope>
    <source>
        <strain evidence="3 4">ATCC 6013</strain>
    </source>
</reference>
<dbReference type="SUPFAM" id="SSF52317">
    <property type="entry name" value="Class I glutamine amidotransferase-like"/>
    <property type="match status" value="1"/>
</dbReference>
<proteinExistence type="predicted"/>
<protein>
    <submittedName>
        <fullName evidence="2">ThiJ/PfpI domain-containing protein</fullName>
    </submittedName>
</protein>
<gene>
    <name evidence="2" type="ORF">CLPA_c08510</name>
    <name evidence="3" type="ORF">CP6013_02300</name>
</gene>
<dbReference type="InterPro" id="IPR050325">
    <property type="entry name" value="Prot/Nucl_acid_deglycase"/>
</dbReference>
<evidence type="ECO:0000313" key="4">
    <source>
        <dbReference type="Proteomes" id="UP000028042"/>
    </source>
</evidence>
<name>A0A0H3IZJ0_CLOPA</name>
<sequence length="245" mass="27904">MANEICPKCGALKELDVIVNENEQTDFNGNIVKIKTNNFYCSSCHTFVKSEDIKQNNKIFIFIYDGMADFEITLITHILGTDLGKEIVTIAYENHIIKSLSGLEYKPKMLVKDVLAEIADGLIIPGGWNGELKSELVELIENINSQGKLLGAICGGPYFLAKANILQSRKYTTSMIEWTENYKQQYEEFDPFPRENFVNERVVVNENLITAQGVAFIDFACEICDWFKLFKNKDEKEQFLKTLKG</sequence>
<dbReference type="KEGG" id="cpae:CPAST_c08510"/>
<evidence type="ECO:0000313" key="3">
    <source>
        <dbReference type="EMBL" id="KRU13052.1"/>
    </source>
</evidence>
<dbReference type="RefSeq" id="WP_003447012.1">
    <property type="nucleotide sequence ID" value="NZ_ANZB01000013.1"/>
</dbReference>
<organism evidence="2 5">
    <name type="scientific">Clostridium pasteurianum DSM 525 = ATCC 6013</name>
    <dbReference type="NCBI Taxonomy" id="1262449"/>
    <lineage>
        <taxon>Bacteria</taxon>
        <taxon>Bacillati</taxon>
        <taxon>Bacillota</taxon>
        <taxon>Clostridia</taxon>
        <taxon>Eubacteriales</taxon>
        <taxon>Clostridiaceae</taxon>
        <taxon>Clostridium</taxon>
    </lineage>
</organism>
<keyword evidence="5" id="KW-1185">Reference proteome</keyword>
<dbReference type="eggNOG" id="COG0693">
    <property type="taxonomic scope" value="Bacteria"/>
</dbReference>
<feature type="domain" description="DJ-1/PfpI" evidence="1">
    <location>
        <begin position="58"/>
        <end position="223"/>
    </location>
</feature>
<dbReference type="Pfam" id="PF01965">
    <property type="entry name" value="DJ-1_PfpI"/>
    <property type="match status" value="1"/>
</dbReference>
<dbReference type="Gene3D" id="3.40.50.880">
    <property type="match status" value="1"/>
</dbReference>
<dbReference type="PANTHER" id="PTHR48094:SF19">
    <property type="entry name" value="DJ-1_PFPI DOMAIN-CONTAINING PROTEIN"/>
    <property type="match status" value="1"/>
</dbReference>
<reference evidence="3" key="2">
    <citation type="submission" date="2015-10" db="EMBL/GenBank/DDBJ databases">
        <title>Improved Draft Genome Sequence of Clostridium pasteurianum Strain ATCC 6013 (DSM 525) Using a Hybrid Next-Generation Sequencing Approach.</title>
        <authorList>
            <person name="Pyne M.E."/>
            <person name="Utturkar S.M."/>
            <person name="Brown S.D."/>
            <person name="Moo-Young M."/>
            <person name="Chung D.A."/>
            <person name="Chou P.C."/>
        </authorList>
    </citation>
    <scope>NUCLEOTIDE SEQUENCE</scope>
    <source>
        <strain evidence="3">ATCC 6013</strain>
    </source>
</reference>
<dbReference type="EMBL" id="CP009268">
    <property type="protein sequence ID" value="AJA50939.1"/>
    <property type="molecule type" value="Genomic_DNA"/>
</dbReference>
<dbReference type="AlphaFoldDB" id="A0A0H3IZJ0"/>
<reference evidence="2 5" key="1">
    <citation type="journal article" date="2015" name="Genome Announc.">
        <title>Complete Genome Sequence of the Nitrogen-Fixing and Solvent-Producing Clostridium pasteurianum DSM 525.</title>
        <authorList>
            <person name="Poehlein A."/>
            <person name="Grosse-Honebrink A."/>
            <person name="Zhang Y."/>
            <person name="Minton N.P."/>
            <person name="Daniel R."/>
        </authorList>
    </citation>
    <scope>NUCLEOTIDE SEQUENCE [LARGE SCALE GENOMIC DNA]</scope>
    <source>
        <strain evidence="2">DSM 525</strain>
        <strain evidence="5">DSM 525 / ATCC 6013</strain>
    </source>
</reference>
<dbReference type="Proteomes" id="UP000030905">
    <property type="component" value="Chromosome"/>
</dbReference>
<evidence type="ECO:0000313" key="2">
    <source>
        <dbReference type="EMBL" id="AJA50939.1"/>
    </source>
</evidence>
<dbReference type="Proteomes" id="UP000028042">
    <property type="component" value="Unassembled WGS sequence"/>
</dbReference>
<accession>A0A0H3IZJ0</accession>
<evidence type="ECO:0000259" key="1">
    <source>
        <dbReference type="Pfam" id="PF01965"/>
    </source>
</evidence>
<dbReference type="KEGG" id="cpat:CLPA_c08510"/>
<dbReference type="InterPro" id="IPR029062">
    <property type="entry name" value="Class_I_gatase-like"/>
</dbReference>
<dbReference type="EMBL" id="JPGY02000001">
    <property type="protein sequence ID" value="KRU13052.1"/>
    <property type="molecule type" value="Genomic_DNA"/>
</dbReference>
<evidence type="ECO:0000313" key="5">
    <source>
        <dbReference type="Proteomes" id="UP000030905"/>
    </source>
</evidence>
<dbReference type="InterPro" id="IPR002818">
    <property type="entry name" value="DJ-1/PfpI"/>
</dbReference>
<dbReference type="GO" id="GO:0005737">
    <property type="term" value="C:cytoplasm"/>
    <property type="evidence" value="ECO:0007669"/>
    <property type="project" value="TreeGrafter"/>
</dbReference>